<dbReference type="Gene3D" id="1.10.287.950">
    <property type="entry name" value="Methyl-accepting chemotaxis protein"/>
    <property type="match status" value="1"/>
</dbReference>
<keyword evidence="5" id="KW-0472">Membrane</keyword>
<keyword evidence="5" id="KW-0812">Transmembrane</keyword>
<evidence type="ECO:0000256" key="2">
    <source>
        <dbReference type="ARBA" id="ARBA00023224"/>
    </source>
</evidence>
<comment type="caution">
    <text evidence="8">The sequence shown here is derived from an EMBL/GenBank/DDBJ whole genome shotgun (WGS) entry which is preliminary data.</text>
</comment>
<evidence type="ECO:0000313" key="9">
    <source>
        <dbReference type="Proteomes" id="UP000587991"/>
    </source>
</evidence>
<proteinExistence type="inferred from homology"/>
<comment type="subcellular location">
    <subcellularLocation>
        <location evidence="1">Membrane</location>
    </subcellularLocation>
</comment>
<dbReference type="FunFam" id="1.10.287.950:FF:000001">
    <property type="entry name" value="Methyl-accepting chemotaxis sensory transducer"/>
    <property type="match status" value="1"/>
</dbReference>
<dbReference type="CDD" id="cd11386">
    <property type="entry name" value="MCP_signal"/>
    <property type="match status" value="1"/>
</dbReference>
<keyword evidence="2 4" id="KW-0807">Transducer</keyword>
<organism evidence="8 9">
    <name type="scientific">Leeia aquatica</name>
    <dbReference type="NCBI Taxonomy" id="2725557"/>
    <lineage>
        <taxon>Bacteria</taxon>
        <taxon>Pseudomonadati</taxon>
        <taxon>Pseudomonadota</taxon>
        <taxon>Betaproteobacteria</taxon>
        <taxon>Neisseriales</taxon>
        <taxon>Leeiaceae</taxon>
        <taxon>Leeia</taxon>
    </lineage>
</organism>
<feature type="transmembrane region" description="Helical" evidence="5">
    <location>
        <begin position="24"/>
        <end position="45"/>
    </location>
</feature>
<feature type="domain" description="HAMP" evidence="7">
    <location>
        <begin position="76"/>
        <end position="128"/>
    </location>
</feature>
<dbReference type="Pfam" id="PF00015">
    <property type="entry name" value="MCPsignal"/>
    <property type="match status" value="1"/>
</dbReference>
<accession>A0A847SAM3</accession>
<evidence type="ECO:0000256" key="1">
    <source>
        <dbReference type="ARBA" id="ARBA00004370"/>
    </source>
</evidence>
<protein>
    <submittedName>
        <fullName evidence="8">Methyl-accepting chemotaxis protein</fullName>
    </submittedName>
</protein>
<dbReference type="InterPro" id="IPR003660">
    <property type="entry name" value="HAMP_dom"/>
</dbReference>
<keyword evidence="5" id="KW-1133">Transmembrane helix</keyword>
<dbReference type="AlphaFoldDB" id="A0A847SAM3"/>
<dbReference type="Pfam" id="PF00672">
    <property type="entry name" value="HAMP"/>
    <property type="match status" value="1"/>
</dbReference>
<dbReference type="Proteomes" id="UP000587991">
    <property type="component" value="Unassembled WGS sequence"/>
</dbReference>
<dbReference type="SMART" id="SM00304">
    <property type="entry name" value="HAMP"/>
    <property type="match status" value="1"/>
</dbReference>
<reference evidence="8 9" key="1">
    <citation type="submission" date="2020-04" db="EMBL/GenBank/DDBJ databases">
        <title>Draft genome of Leeia sp. IMCC25680.</title>
        <authorList>
            <person name="Song J."/>
            <person name="Cho J.-C."/>
        </authorList>
    </citation>
    <scope>NUCLEOTIDE SEQUENCE [LARGE SCALE GENOMIC DNA]</scope>
    <source>
        <strain evidence="8 9">IMCC25680</strain>
    </source>
</reference>
<comment type="similarity">
    <text evidence="3">Belongs to the methyl-accepting chemotaxis (MCP) protein family.</text>
</comment>
<dbReference type="PROSITE" id="PS50885">
    <property type="entry name" value="HAMP"/>
    <property type="match status" value="1"/>
</dbReference>
<dbReference type="GO" id="GO:0006935">
    <property type="term" value="P:chemotaxis"/>
    <property type="evidence" value="ECO:0007669"/>
    <property type="project" value="UniProtKB-ARBA"/>
</dbReference>
<evidence type="ECO:0000256" key="3">
    <source>
        <dbReference type="ARBA" id="ARBA00029447"/>
    </source>
</evidence>
<dbReference type="GO" id="GO:0007165">
    <property type="term" value="P:signal transduction"/>
    <property type="evidence" value="ECO:0007669"/>
    <property type="project" value="UniProtKB-KW"/>
</dbReference>
<evidence type="ECO:0000259" key="6">
    <source>
        <dbReference type="PROSITE" id="PS50111"/>
    </source>
</evidence>
<dbReference type="EMBL" id="JABAIM010000001">
    <property type="protein sequence ID" value="NLR74586.1"/>
    <property type="molecule type" value="Genomic_DNA"/>
</dbReference>
<feature type="transmembrane region" description="Helical" evidence="5">
    <location>
        <begin position="51"/>
        <end position="71"/>
    </location>
</feature>
<evidence type="ECO:0000256" key="5">
    <source>
        <dbReference type="SAM" id="Phobius"/>
    </source>
</evidence>
<name>A0A847SAM3_9NEIS</name>
<dbReference type="PANTHER" id="PTHR32089:SF112">
    <property type="entry name" value="LYSOZYME-LIKE PROTEIN-RELATED"/>
    <property type="match status" value="1"/>
</dbReference>
<evidence type="ECO:0000259" key="7">
    <source>
        <dbReference type="PROSITE" id="PS50885"/>
    </source>
</evidence>
<dbReference type="InterPro" id="IPR004089">
    <property type="entry name" value="MCPsignal_dom"/>
</dbReference>
<dbReference type="CDD" id="cd06225">
    <property type="entry name" value="HAMP"/>
    <property type="match status" value="1"/>
</dbReference>
<dbReference type="PROSITE" id="PS50111">
    <property type="entry name" value="CHEMOTAXIS_TRANSDUC_2"/>
    <property type="match status" value="1"/>
</dbReference>
<keyword evidence="9" id="KW-1185">Reference proteome</keyword>
<dbReference type="SUPFAM" id="SSF58104">
    <property type="entry name" value="Methyl-accepting chemotaxis protein (MCP) signaling domain"/>
    <property type="match status" value="1"/>
</dbReference>
<dbReference type="SMART" id="SM00283">
    <property type="entry name" value="MA"/>
    <property type="match status" value="1"/>
</dbReference>
<evidence type="ECO:0000256" key="4">
    <source>
        <dbReference type="PROSITE-ProRule" id="PRU00284"/>
    </source>
</evidence>
<feature type="domain" description="Methyl-accepting transducer" evidence="6">
    <location>
        <begin position="133"/>
        <end position="369"/>
    </location>
</feature>
<dbReference type="RefSeq" id="WP_168876193.1">
    <property type="nucleotide sequence ID" value="NZ_JABAIM010000001.1"/>
</dbReference>
<evidence type="ECO:0000313" key="8">
    <source>
        <dbReference type="EMBL" id="NLR74586.1"/>
    </source>
</evidence>
<sequence length="406" mass="43520">MHAILAVFRPAEWVISRLRFANKFWLIEAVFVAPIVLLLLMNLGVWQPEGMMRTLVLLMVIGFVLLGGYLFTGATLSIRKALNQLVDDTRQLADGQLGSRVALEVDDELSDVAASFNKMAGNMADVIRQGQQMLAEVSVASEQLASANEQLSESAETQSEAASAMAAAVEQITQSIANVADYAVQADGLARNAQQVSAEGQTVVLASVHEVEQIAAVMDETSRTVNQLGESSAQITQILGVIREIADQTNLLALNAAIEAARAGEVGRGFAVVADEVRKLAERTSAATGQIGGMINEIRHETERAVACMQDGNQRLQEGVQLAREAGETMERIKSGATDVVRTVSDIAAGSMEQRASSNELAQNIETIAEKAGENADSVKRARVVSQSLQKEMRALNAVLSRFKVS</sequence>
<dbReference type="GO" id="GO:0016020">
    <property type="term" value="C:membrane"/>
    <property type="evidence" value="ECO:0007669"/>
    <property type="project" value="UniProtKB-SubCell"/>
</dbReference>
<gene>
    <name evidence="8" type="ORF">HF682_05385</name>
</gene>
<dbReference type="PANTHER" id="PTHR32089">
    <property type="entry name" value="METHYL-ACCEPTING CHEMOTAXIS PROTEIN MCPB"/>
    <property type="match status" value="1"/>
</dbReference>